<dbReference type="SUPFAM" id="SSF56235">
    <property type="entry name" value="N-terminal nucleophile aminohydrolases (Ntn hydrolases)"/>
    <property type="match status" value="1"/>
</dbReference>
<dbReference type="EC" id="2.3.2.2" evidence="9"/>
<dbReference type="InterPro" id="IPR043138">
    <property type="entry name" value="GGT_lsub"/>
</dbReference>
<dbReference type="Gene3D" id="1.10.246.130">
    <property type="match status" value="1"/>
</dbReference>
<accession>A0ABX0X6N3</accession>
<dbReference type="PRINTS" id="PR01210">
    <property type="entry name" value="GGTRANSPTASE"/>
</dbReference>
<dbReference type="EC" id="3.4.19.13" evidence="9"/>
<comment type="catalytic activity">
    <reaction evidence="2 9">
        <text>glutathione + H2O = L-cysteinylglycine + L-glutamate</text>
        <dbReference type="Rhea" id="RHEA:28807"/>
        <dbReference type="ChEBI" id="CHEBI:15377"/>
        <dbReference type="ChEBI" id="CHEBI:29985"/>
        <dbReference type="ChEBI" id="CHEBI:57925"/>
        <dbReference type="ChEBI" id="CHEBI:61694"/>
        <dbReference type="EC" id="3.4.19.13"/>
    </reaction>
</comment>
<keyword evidence="11" id="KW-1185">Reference proteome</keyword>
<dbReference type="PANTHER" id="PTHR43199">
    <property type="entry name" value="GLUTATHIONE HYDROLASE"/>
    <property type="match status" value="1"/>
</dbReference>
<evidence type="ECO:0000256" key="8">
    <source>
        <dbReference type="ARBA" id="ARBA00047417"/>
    </source>
</evidence>
<organism evidence="10 11">
    <name type="scientific">Neolewinella antarctica</name>
    <dbReference type="NCBI Taxonomy" id="442734"/>
    <lineage>
        <taxon>Bacteria</taxon>
        <taxon>Pseudomonadati</taxon>
        <taxon>Bacteroidota</taxon>
        <taxon>Saprospiria</taxon>
        <taxon>Saprospirales</taxon>
        <taxon>Lewinellaceae</taxon>
        <taxon>Neolewinella</taxon>
    </lineage>
</organism>
<comment type="subunit">
    <text evidence="9">This enzyme consists of two polypeptide chains, which are synthesized in precursor form from a single polypeptide.</text>
</comment>
<evidence type="ECO:0000256" key="2">
    <source>
        <dbReference type="ARBA" id="ARBA00001089"/>
    </source>
</evidence>
<comment type="catalytic activity">
    <reaction evidence="8 9">
        <text>an N-terminal (5-L-glutamyl)-[peptide] + an alpha-amino acid = 5-L-glutamyl amino acid + an N-terminal L-alpha-aminoacyl-[peptide]</text>
        <dbReference type="Rhea" id="RHEA:23904"/>
        <dbReference type="Rhea" id="RHEA-COMP:9780"/>
        <dbReference type="Rhea" id="RHEA-COMP:9795"/>
        <dbReference type="ChEBI" id="CHEBI:77644"/>
        <dbReference type="ChEBI" id="CHEBI:78597"/>
        <dbReference type="ChEBI" id="CHEBI:78599"/>
        <dbReference type="ChEBI" id="CHEBI:78608"/>
        <dbReference type="EC" id="2.3.2.2"/>
    </reaction>
</comment>
<name>A0ABX0X6N3_9BACT</name>
<dbReference type="Pfam" id="PF01019">
    <property type="entry name" value="G_glu_transpept"/>
    <property type="match status" value="1"/>
</dbReference>
<comment type="catalytic activity">
    <reaction evidence="1 9">
        <text>an S-substituted glutathione + H2O = an S-substituted L-cysteinylglycine + L-glutamate</text>
        <dbReference type="Rhea" id="RHEA:59468"/>
        <dbReference type="ChEBI" id="CHEBI:15377"/>
        <dbReference type="ChEBI" id="CHEBI:29985"/>
        <dbReference type="ChEBI" id="CHEBI:90779"/>
        <dbReference type="ChEBI" id="CHEBI:143103"/>
        <dbReference type="EC" id="3.4.19.13"/>
    </reaction>
</comment>
<dbReference type="InterPro" id="IPR043137">
    <property type="entry name" value="GGT_ssub_C"/>
</dbReference>
<comment type="PTM">
    <text evidence="9">Cleaved by autocatalysis into a large and a small subunit.</text>
</comment>
<dbReference type="GO" id="GO:0036374">
    <property type="term" value="F:glutathione hydrolase activity"/>
    <property type="evidence" value="ECO:0007669"/>
    <property type="project" value="UniProtKB-EC"/>
</dbReference>
<keyword evidence="4 9" id="KW-0808">Transferase</keyword>
<dbReference type="NCBIfam" id="TIGR00066">
    <property type="entry name" value="g_glut_trans"/>
    <property type="match status" value="1"/>
</dbReference>
<evidence type="ECO:0000256" key="6">
    <source>
        <dbReference type="ARBA" id="ARBA00023145"/>
    </source>
</evidence>
<comment type="similarity">
    <text evidence="3 9">Belongs to the gamma-glutamyltransferase family.</text>
</comment>
<evidence type="ECO:0000256" key="5">
    <source>
        <dbReference type="ARBA" id="ARBA00022801"/>
    </source>
</evidence>
<reference evidence="10 11" key="1">
    <citation type="submission" date="2020-03" db="EMBL/GenBank/DDBJ databases">
        <title>Genomic Encyclopedia of Type Strains, Phase IV (KMG-IV): sequencing the most valuable type-strain genomes for metagenomic binning, comparative biology and taxonomic classification.</title>
        <authorList>
            <person name="Goeker M."/>
        </authorList>
    </citation>
    <scope>NUCLEOTIDE SEQUENCE [LARGE SCALE GENOMIC DNA]</scope>
    <source>
        <strain evidence="10 11">DSM 105096</strain>
    </source>
</reference>
<keyword evidence="6 9" id="KW-0865">Zymogen</keyword>
<dbReference type="PROSITE" id="PS51257">
    <property type="entry name" value="PROKAR_LIPOPROTEIN"/>
    <property type="match status" value="1"/>
</dbReference>
<dbReference type="PANTHER" id="PTHR43199:SF1">
    <property type="entry name" value="GLUTATHIONE HYDROLASE PROENZYME"/>
    <property type="match status" value="1"/>
</dbReference>
<keyword evidence="7 9" id="KW-0012">Acyltransferase</keyword>
<comment type="pathway">
    <text evidence="9">Sulfur metabolism; glutathione metabolism.</text>
</comment>
<evidence type="ECO:0000256" key="9">
    <source>
        <dbReference type="RuleBase" id="RU368036"/>
    </source>
</evidence>
<proteinExistence type="inferred from homology"/>
<evidence type="ECO:0000313" key="10">
    <source>
        <dbReference type="EMBL" id="NJC24863.1"/>
    </source>
</evidence>
<dbReference type="Proteomes" id="UP000770785">
    <property type="component" value="Unassembled WGS sequence"/>
</dbReference>
<keyword evidence="9" id="KW-0317">Glutathione biosynthesis</keyword>
<dbReference type="RefSeq" id="WP_168035666.1">
    <property type="nucleotide sequence ID" value="NZ_JAATJH010000001.1"/>
</dbReference>
<gene>
    <name evidence="10" type="ORF">GGR27_000344</name>
</gene>
<evidence type="ECO:0000256" key="7">
    <source>
        <dbReference type="ARBA" id="ARBA00023315"/>
    </source>
</evidence>
<dbReference type="GO" id="GO:0103068">
    <property type="term" value="F:leukotriene C4 gamma-glutamyl transferase activity"/>
    <property type="evidence" value="ECO:0007669"/>
    <property type="project" value="UniProtKB-EC"/>
</dbReference>
<dbReference type="PROSITE" id="PS00462">
    <property type="entry name" value="G_GLU_TRANSPEPTIDASE"/>
    <property type="match status" value="1"/>
</dbReference>
<sequence length="566" mass="60880">MVKTSYFFFLLLVITACRTEPDNVLDYEAQKTANFATAGIVGPHPLATEVGLSVLRRGGNATDAAVAMQFAMAVVYPRAGNLGGGGFLVYRSADGEVSSLDYRERAPAAATRDMYLDGDGNVIADLSTRGHRAVGVPGTVAGIQAMYDRNGSLPWASLVQPAIDLATNGFRLSAAEIGRLKRYHDDFTEFNEFTAFSDTTLTTGALVSQPDLAATLTRIRDGGKDGFYRGETAALFVAEMQSGGGLITAQDLSDYEVSWREPITKDYKNYRLISMPPSSSGGVALAQMVEMLEGFPLGEYGFHSAASVHLITEVMRRAYADRAEYLGDADFYPIPQDSLLDDVYLASRMSDFNPDSASQSSNVEMGLTLQKETFETTHISIIDSLGNAVSITTTLNGNYGSKVMVDGAGFFLNNEMDDFSAKPGVPNMFGLVGKEANAIAPGKRMLSSMTPTIIEKDGRLFMVLGAPGGSTIITAVLQTFLNVAEFDMTLPDAVAAPRFHHQWLPDQILYEPNTFSPEVKKQLQAMGHGLKEVNAMAVIKALLVNDDGTIVAAGDSRNPDDDVAGY</sequence>
<dbReference type="InterPro" id="IPR055262">
    <property type="entry name" value="GGT_CS"/>
</dbReference>
<evidence type="ECO:0000256" key="3">
    <source>
        <dbReference type="ARBA" id="ARBA00009381"/>
    </source>
</evidence>
<evidence type="ECO:0000256" key="1">
    <source>
        <dbReference type="ARBA" id="ARBA00001049"/>
    </source>
</evidence>
<keyword evidence="5 9" id="KW-0378">Hydrolase</keyword>
<dbReference type="InterPro" id="IPR000101">
    <property type="entry name" value="GGT_peptidase"/>
</dbReference>
<comment type="caution">
    <text evidence="10">The sequence shown here is derived from an EMBL/GenBank/DDBJ whole genome shotgun (WGS) entry which is preliminary data.</text>
</comment>
<protein>
    <recommendedName>
        <fullName evidence="9">Glutathione hydrolase proenzyme</fullName>
        <ecNumber evidence="9">2.3.2.2</ecNumber>
        <ecNumber evidence="9">3.4.19.13</ecNumber>
    </recommendedName>
    <component>
        <recommendedName>
            <fullName evidence="9">Glutathione hydrolase large chain</fullName>
        </recommendedName>
    </component>
    <component>
        <recommendedName>
            <fullName evidence="9">Glutathione hydrolase small chain</fullName>
        </recommendedName>
    </component>
</protein>
<dbReference type="InterPro" id="IPR029055">
    <property type="entry name" value="Ntn_hydrolases_N"/>
</dbReference>
<dbReference type="EMBL" id="JAATJH010000001">
    <property type="protein sequence ID" value="NJC24863.1"/>
    <property type="molecule type" value="Genomic_DNA"/>
</dbReference>
<evidence type="ECO:0000256" key="4">
    <source>
        <dbReference type="ARBA" id="ARBA00022679"/>
    </source>
</evidence>
<evidence type="ECO:0000313" key="11">
    <source>
        <dbReference type="Proteomes" id="UP000770785"/>
    </source>
</evidence>
<dbReference type="Gene3D" id="3.60.20.40">
    <property type="match status" value="1"/>
</dbReference>
<dbReference type="InterPro" id="IPR051792">
    <property type="entry name" value="GGT_bact"/>
</dbReference>